<evidence type="ECO:0000313" key="2">
    <source>
        <dbReference type="Proteomes" id="UP000190675"/>
    </source>
</evidence>
<reference evidence="1 2" key="1">
    <citation type="submission" date="2016-11" db="EMBL/GenBank/DDBJ databases">
        <authorList>
            <person name="Jaros S."/>
            <person name="Januszkiewicz K."/>
            <person name="Wedrychowicz H."/>
        </authorList>
    </citation>
    <scope>NUCLEOTIDE SEQUENCE [LARGE SCALE GENOMIC DNA]</scope>
    <source>
        <strain evidence="1 2">GAS242</strain>
    </source>
</reference>
<accession>A0A1M5UE02</accession>
<dbReference type="EMBL" id="LT670818">
    <property type="protein sequence ID" value="SHH60883.1"/>
    <property type="molecule type" value="Genomic_DNA"/>
</dbReference>
<gene>
    <name evidence="1" type="ORF">SAMN05444169_8328</name>
</gene>
<protein>
    <submittedName>
        <fullName evidence="1">Uncharacterized protein</fullName>
    </submittedName>
</protein>
<dbReference type="AlphaFoldDB" id="A0A1M5UE02"/>
<evidence type="ECO:0000313" key="1">
    <source>
        <dbReference type="EMBL" id="SHH60883.1"/>
    </source>
</evidence>
<sequence>MLYESNPQNPAHRVPSRHMVNGRLKYPWKRSVFPKIVAIGQPAPALSHSSVSRVTVIDASVLVRLHSKFSRR</sequence>
<proteinExistence type="predicted"/>
<dbReference type="Proteomes" id="UP000190675">
    <property type="component" value="Chromosome I"/>
</dbReference>
<organism evidence="1 2">
    <name type="scientific">Bradyrhizobium erythrophlei</name>
    <dbReference type="NCBI Taxonomy" id="1437360"/>
    <lineage>
        <taxon>Bacteria</taxon>
        <taxon>Pseudomonadati</taxon>
        <taxon>Pseudomonadota</taxon>
        <taxon>Alphaproteobacteria</taxon>
        <taxon>Hyphomicrobiales</taxon>
        <taxon>Nitrobacteraceae</taxon>
        <taxon>Bradyrhizobium</taxon>
    </lineage>
</organism>
<name>A0A1M5UE02_9BRAD</name>